<protein>
    <recommendedName>
        <fullName evidence="5">Transmembrane protein</fullName>
    </recommendedName>
</protein>
<evidence type="ECO:0000313" key="4">
    <source>
        <dbReference type="Proteomes" id="UP000383932"/>
    </source>
</evidence>
<feature type="region of interest" description="Disordered" evidence="1">
    <location>
        <begin position="309"/>
        <end position="339"/>
    </location>
</feature>
<reference evidence="3 4" key="1">
    <citation type="journal article" date="2019" name="Fungal Biol. Biotechnol.">
        <title>Draft genome sequence of fastidious pathogen Ceratobasidium theobromae, which causes vascular-streak dieback in Theobroma cacao.</title>
        <authorList>
            <person name="Ali S.S."/>
            <person name="Asman A."/>
            <person name="Shao J."/>
            <person name="Firmansyah A.P."/>
            <person name="Susilo A.W."/>
            <person name="Rosmana A."/>
            <person name="McMahon P."/>
            <person name="Junaid M."/>
            <person name="Guest D."/>
            <person name="Kheng T.Y."/>
            <person name="Meinhardt L.W."/>
            <person name="Bailey B.A."/>
        </authorList>
    </citation>
    <scope>NUCLEOTIDE SEQUENCE [LARGE SCALE GENOMIC DNA]</scope>
    <source>
        <strain evidence="3 4">CT2</strain>
    </source>
</reference>
<keyword evidence="2" id="KW-0812">Transmembrane</keyword>
<evidence type="ECO:0000313" key="3">
    <source>
        <dbReference type="EMBL" id="KAB5596006.1"/>
    </source>
</evidence>
<keyword evidence="4" id="KW-1185">Reference proteome</keyword>
<evidence type="ECO:0008006" key="5">
    <source>
        <dbReference type="Google" id="ProtNLM"/>
    </source>
</evidence>
<feature type="transmembrane region" description="Helical" evidence="2">
    <location>
        <begin position="6"/>
        <end position="27"/>
    </location>
</feature>
<keyword evidence="2" id="KW-1133">Transmembrane helix</keyword>
<feature type="transmembrane region" description="Helical" evidence="2">
    <location>
        <begin position="74"/>
        <end position="98"/>
    </location>
</feature>
<dbReference type="AlphaFoldDB" id="A0A5N5QXU2"/>
<feature type="transmembrane region" description="Helical" evidence="2">
    <location>
        <begin position="48"/>
        <end position="68"/>
    </location>
</feature>
<feature type="transmembrane region" description="Helical" evidence="2">
    <location>
        <begin position="155"/>
        <end position="172"/>
    </location>
</feature>
<feature type="transmembrane region" description="Helical" evidence="2">
    <location>
        <begin position="119"/>
        <end position="143"/>
    </location>
</feature>
<evidence type="ECO:0000256" key="1">
    <source>
        <dbReference type="SAM" id="MobiDB-lite"/>
    </source>
</evidence>
<dbReference type="EMBL" id="SSOP01000004">
    <property type="protein sequence ID" value="KAB5596006.1"/>
    <property type="molecule type" value="Genomic_DNA"/>
</dbReference>
<organism evidence="3 4">
    <name type="scientific">Ceratobasidium theobromae</name>
    <dbReference type="NCBI Taxonomy" id="1582974"/>
    <lineage>
        <taxon>Eukaryota</taxon>
        <taxon>Fungi</taxon>
        <taxon>Dikarya</taxon>
        <taxon>Basidiomycota</taxon>
        <taxon>Agaricomycotina</taxon>
        <taxon>Agaricomycetes</taxon>
        <taxon>Cantharellales</taxon>
        <taxon>Ceratobasidiaceae</taxon>
        <taxon>Ceratobasidium</taxon>
    </lineage>
</organism>
<feature type="transmembrane region" description="Helical" evidence="2">
    <location>
        <begin position="252"/>
        <end position="272"/>
    </location>
</feature>
<evidence type="ECO:0000256" key="2">
    <source>
        <dbReference type="SAM" id="Phobius"/>
    </source>
</evidence>
<proteinExistence type="predicted"/>
<dbReference type="OrthoDB" id="3259217at2759"/>
<comment type="caution">
    <text evidence="3">The sequence shown here is derived from an EMBL/GenBank/DDBJ whole genome shotgun (WGS) entry which is preliminary data.</text>
</comment>
<keyword evidence="2" id="KW-0472">Membrane</keyword>
<accession>A0A5N5QXU2</accession>
<gene>
    <name evidence="3" type="ORF">CTheo_523</name>
</gene>
<dbReference type="Proteomes" id="UP000383932">
    <property type="component" value="Unassembled WGS sequence"/>
</dbReference>
<name>A0A5N5QXU2_9AGAM</name>
<sequence>MSPALFYSSPFFLYISLCPTTFILFVLQRTNRSPQYLASVKTADFYATLMFGVFMTLAGIFGLVAESTRPAARWWLSAAFAMQTLATLIAQLAMIQLLTPDYLFRLLSIASPSNGVPSWRIYALIIVSVSACLSSLISVFALAQVPSLPSSLPCLISTCLPLPLLLSLARIVKSARLESQREDPTIIVYANSSLKSADPELGLTGLDDSLPVTLCFPRLWQFASALQGVAAIAAVGQVIEGSLGRHVPELRLLTAIGLIFWGGGIMTMHFVIINEPVHHPPVFPTINTGVPHSLERVAAQPSEDCMTLKDPFASPTQVGLPLPPSPSAPRRKPKRRASEPLQLTRFGSFAGVEEDVKEKQAGTEVDQDTQFLEALARHVFKAERISSDPARDDLCGGPAIGSGRTTEITGVNAFADIPCISSSTPGAIASSGSSTPTIRQGSTIVPEAITVSALPCHPFRLPTESHPTCGPSSPRHPFSFSELLHSPSPPFGASVCSLPLHSITSACKSGSSTSLCDSDSETSFVSLPPTPTLSPSPHNVRSMLLALPGPLLNLPVARRRESP</sequence>